<feature type="compositionally biased region" description="Polar residues" evidence="2">
    <location>
        <begin position="44"/>
        <end position="58"/>
    </location>
</feature>
<reference evidence="3" key="1">
    <citation type="journal article" date="2022" name="bioRxiv">
        <title>Sequencing and chromosome-scale assembly of the giantPleurodeles waltlgenome.</title>
        <authorList>
            <person name="Brown T."/>
            <person name="Elewa A."/>
            <person name="Iarovenko S."/>
            <person name="Subramanian E."/>
            <person name="Araus A.J."/>
            <person name="Petzold A."/>
            <person name="Susuki M."/>
            <person name="Suzuki K.-i.T."/>
            <person name="Hayashi T."/>
            <person name="Toyoda A."/>
            <person name="Oliveira C."/>
            <person name="Osipova E."/>
            <person name="Leigh N.D."/>
            <person name="Simon A."/>
            <person name="Yun M.H."/>
        </authorList>
    </citation>
    <scope>NUCLEOTIDE SEQUENCE</scope>
    <source>
        <strain evidence="3">20211129_DDA</strain>
        <tissue evidence="3">Liver</tissue>
    </source>
</reference>
<name>A0AAV7NDT6_PLEWA</name>
<keyword evidence="4" id="KW-1185">Reference proteome</keyword>
<evidence type="ECO:0008006" key="5">
    <source>
        <dbReference type="Google" id="ProtNLM"/>
    </source>
</evidence>
<feature type="compositionally biased region" description="Basic and acidic residues" evidence="2">
    <location>
        <begin position="26"/>
        <end position="43"/>
    </location>
</feature>
<dbReference type="EMBL" id="JANPWB010000012">
    <property type="protein sequence ID" value="KAJ1114225.1"/>
    <property type="molecule type" value="Genomic_DNA"/>
</dbReference>
<dbReference type="Proteomes" id="UP001066276">
    <property type="component" value="Chromosome 8"/>
</dbReference>
<comment type="caution">
    <text evidence="3">The sequence shown here is derived from an EMBL/GenBank/DDBJ whole genome shotgun (WGS) entry which is preliminary data.</text>
</comment>
<evidence type="ECO:0000256" key="2">
    <source>
        <dbReference type="SAM" id="MobiDB-lite"/>
    </source>
</evidence>
<comment type="similarity">
    <text evidence="1">Belongs to the UPF0690 family.</text>
</comment>
<proteinExistence type="inferred from homology"/>
<evidence type="ECO:0000256" key="1">
    <source>
        <dbReference type="ARBA" id="ARBA00008407"/>
    </source>
</evidence>
<dbReference type="PANTHER" id="PTHR31833:SF2">
    <property type="entry name" value="UPF0690 PROTEIN C1ORF52"/>
    <property type="match status" value="1"/>
</dbReference>
<evidence type="ECO:0000313" key="4">
    <source>
        <dbReference type="Proteomes" id="UP001066276"/>
    </source>
</evidence>
<gene>
    <name evidence="3" type="ORF">NDU88_002464</name>
</gene>
<dbReference type="PANTHER" id="PTHR31833">
    <property type="entry name" value="UPF0690 PROTEIN C1ORF52"/>
    <property type="match status" value="1"/>
</dbReference>
<evidence type="ECO:0000313" key="3">
    <source>
        <dbReference type="EMBL" id="KAJ1114225.1"/>
    </source>
</evidence>
<feature type="compositionally biased region" description="Acidic residues" evidence="2">
    <location>
        <begin position="156"/>
        <end position="172"/>
    </location>
</feature>
<dbReference type="AlphaFoldDB" id="A0AAV7NDT6"/>
<accession>A0AAV7NDT6</accession>
<feature type="region of interest" description="Disordered" evidence="2">
    <location>
        <begin position="1"/>
        <end position="66"/>
    </location>
</feature>
<organism evidence="3 4">
    <name type="scientific">Pleurodeles waltl</name>
    <name type="common">Iberian ribbed newt</name>
    <dbReference type="NCBI Taxonomy" id="8319"/>
    <lineage>
        <taxon>Eukaryota</taxon>
        <taxon>Metazoa</taxon>
        <taxon>Chordata</taxon>
        <taxon>Craniata</taxon>
        <taxon>Vertebrata</taxon>
        <taxon>Euteleostomi</taxon>
        <taxon>Amphibia</taxon>
        <taxon>Batrachia</taxon>
        <taxon>Caudata</taxon>
        <taxon>Salamandroidea</taxon>
        <taxon>Salamandridae</taxon>
        <taxon>Pleurodelinae</taxon>
        <taxon>Pleurodeles</taxon>
    </lineage>
</organism>
<sequence>MAREEKDPLSYFAAYDSSSDSDSSDDALKNSKREHDKLNKTESSRAASKQLCTAQGDGSSLPKPDELFQTVSRPSFLYNPLNKQIDWDRWVKKAPEEPPKEFKIWQTNAVPPPEVYQTEEKKAPPPELDMAIKWSNIYQDNGEDAPQSASKVNFLPDEEKEVETSDVDDVDEPASAKKRKLD</sequence>
<feature type="region of interest" description="Disordered" evidence="2">
    <location>
        <begin position="138"/>
        <end position="182"/>
    </location>
</feature>
<protein>
    <recommendedName>
        <fullName evidence="5">CA052 protein</fullName>
    </recommendedName>
</protein>
<dbReference type="InterPro" id="IPR029089">
    <property type="entry name" value="DUF4660"/>
</dbReference>
<dbReference type="Pfam" id="PF15559">
    <property type="entry name" value="DUF4660"/>
    <property type="match status" value="1"/>
</dbReference>